<keyword evidence="7" id="KW-0963">Cytoplasm</keyword>
<dbReference type="UniPathway" id="UPA00219"/>
<feature type="short sequence motif" description="Meso-diaminopimelate recognition motif" evidence="7">
    <location>
        <begin position="416"/>
        <end position="419"/>
    </location>
</feature>
<dbReference type="SUPFAM" id="SSF63418">
    <property type="entry name" value="MurE/MurF N-terminal domain"/>
    <property type="match status" value="1"/>
</dbReference>
<dbReference type="GO" id="GO:0071555">
    <property type="term" value="P:cell wall organization"/>
    <property type="evidence" value="ECO:0007669"/>
    <property type="project" value="UniProtKB-KW"/>
</dbReference>
<dbReference type="Pfam" id="PF01225">
    <property type="entry name" value="Mur_ligase"/>
    <property type="match status" value="1"/>
</dbReference>
<dbReference type="EC" id="6.3.2.13" evidence="7"/>
<feature type="binding site" evidence="7">
    <location>
        <position position="465"/>
    </location>
    <ligand>
        <name>meso-2,6-diaminopimelate</name>
        <dbReference type="ChEBI" id="CHEBI:57791"/>
    </ligand>
</feature>
<keyword evidence="7" id="KW-0436">Ligase</keyword>
<feature type="binding site" evidence="7">
    <location>
        <position position="185"/>
    </location>
    <ligand>
        <name>UDP-N-acetyl-alpha-D-muramoyl-L-alanyl-D-glutamate</name>
        <dbReference type="ChEBI" id="CHEBI:83900"/>
    </ligand>
</feature>
<dbReference type="InterPro" id="IPR035911">
    <property type="entry name" value="MurE/MurF_N"/>
</dbReference>
<reference evidence="12 13" key="2">
    <citation type="submission" date="2011-10" db="EMBL/GenBank/DDBJ databases">
        <title>The Genome Sequence of Simonsiella muelleri ATCC 29453.</title>
        <authorList>
            <consortium name="The Broad Institute Genome Sequencing Platform"/>
            <consortium name="The Broad Institute Genome Sequencing Center for Infectious Disease"/>
            <person name="Earl A."/>
            <person name="Ward D."/>
            <person name="Feldgarden M."/>
            <person name="Gevers D."/>
            <person name="Izard J."/>
            <person name="Baranova O.V."/>
            <person name="Blanton J.M."/>
            <person name="Tanner A.C."/>
            <person name="Dewhirst F."/>
            <person name="Young S.K."/>
            <person name="Zeng Q."/>
            <person name="Gargeya S."/>
            <person name="Fitzgerald M."/>
            <person name="Haas B."/>
            <person name="Abouelleil A."/>
            <person name="Alvarado L."/>
            <person name="Arachchi H.M."/>
            <person name="Berlin A."/>
            <person name="Brown A."/>
            <person name="Chapman S.B."/>
            <person name="Chen Z."/>
            <person name="Dunbar C."/>
            <person name="Freedman E."/>
            <person name="Gearin G."/>
            <person name="Goldberg J."/>
            <person name="Griggs A."/>
            <person name="Gujja S."/>
            <person name="Heiman D."/>
            <person name="Howarth C."/>
            <person name="Larson L."/>
            <person name="Lui A."/>
            <person name="MacDonald P.J.P."/>
            <person name="Montmayeur A."/>
            <person name="Murphy C."/>
            <person name="Neiman D."/>
            <person name="Pearson M."/>
            <person name="Priest M."/>
            <person name="Roberts A."/>
            <person name="Saif S."/>
            <person name="Shea T."/>
            <person name="Shenoy N."/>
            <person name="Sisk P."/>
            <person name="Stolte C."/>
            <person name="Sykes S."/>
            <person name="Wortman J."/>
            <person name="Nusbaum C."/>
            <person name="Birren B."/>
        </authorList>
    </citation>
    <scope>NUCLEOTIDE SEQUENCE [LARGE SCALE GENOMIC DNA]</scope>
    <source>
        <strain evidence="12 13">ATCC 29453</strain>
    </source>
</reference>
<evidence type="ECO:0000256" key="2">
    <source>
        <dbReference type="ARBA" id="ARBA00022618"/>
    </source>
</evidence>
<name>V9H603_9NEIS</name>
<keyword evidence="6 7" id="KW-0961">Cell wall biogenesis/degradation</keyword>
<dbReference type="Proteomes" id="UP000017813">
    <property type="component" value="Unassembled WGS sequence"/>
</dbReference>
<evidence type="ECO:0000313" key="12">
    <source>
        <dbReference type="EMBL" id="EFG31126.1"/>
    </source>
</evidence>
<feature type="binding site" evidence="7">
    <location>
        <position position="469"/>
    </location>
    <ligand>
        <name>meso-2,6-diaminopimelate</name>
        <dbReference type="ChEBI" id="CHEBI:57791"/>
    </ligand>
</feature>
<dbReference type="InterPro" id="IPR004101">
    <property type="entry name" value="Mur_ligase_C"/>
</dbReference>
<protein>
    <recommendedName>
        <fullName evidence="7">UDP-N-acetylmuramoyl-L-alanyl-D-glutamate--2,6-diaminopimelate ligase</fullName>
        <ecNumber evidence="7">6.3.2.13</ecNumber>
    </recommendedName>
    <alternativeName>
        <fullName evidence="7">Meso-A2pm-adding enzyme</fullName>
    </alternativeName>
    <alternativeName>
        <fullName evidence="7">Meso-diaminopimelate-adding enzyme</fullName>
    </alternativeName>
    <alternativeName>
        <fullName evidence="7">UDP-MurNAc-L-Ala-D-Glu:meso-diaminopimelate ligase</fullName>
    </alternativeName>
    <alternativeName>
        <fullName evidence="7">UDP-MurNAc-tripeptide synthetase</fullName>
    </alternativeName>
    <alternativeName>
        <fullName evidence="7">UDP-N-acetylmuramyl-tripeptide synthetase</fullName>
    </alternativeName>
</protein>
<dbReference type="InterPro" id="IPR036615">
    <property type="entry name" value="Mur_ligase_C_dom_sf"/>
</dbReference>
<comment type="PTM">
    <text evidence="7">Carboxylation is probably crucial for Mg(2+) binding and, consequently, for the gamma-phosphate positioning of ATP.</text>
</comment>
<sequence>MFSQIAAPKNAQLPELKCHISGSQTLHADSRKIQPNDIFIACQGEYADGRLYIQSAIENGASFVFWEDDGTFQWQPEWAVSNQPISDLKQCAGILANAVYQNSTDSLNIFGVTGTNGKTSITQWIAQAIDILENKKSCAIIGTVGNGFFGELQETTHTTPDPVSVQTLLRQFKQLGANHIAMEVSSHGLHQYRVNGVPFKTAIFTNLTRDHLDYHNSMAEYGATKARLFHWQGLENAIINSDDEFGSKLILQLKQQYADNLNIYSYGFNENADIRITEFIANTQGMKIGLQTPWGNGTTQTRLLGRFNAQNFAAAIGALCASGFEFQAALNALSQIRPATGRMDCIINENKPLVVVDYAHTPDALEKALTTLREIQSPESKLWCVFGCGGNRDSGKRPLMGAVAAQHSDRPIVTSDNPRMEDPQAIIADILPAVPNAALVQVDRQTAIEQTIAQAAPQDIVLIAGKGHETYQDVQGVKHHFSDFEVAENALGKYETFFKHGFDPLKHWQDFSVQLLRLQERGMTIDDPKRALHYLQRIGYYRLSGYFHVFRQWNSEKNKLLDTFKAGCDFETVLSLYLFDKKLRLLAIDALERIEIAIKNDIAHCLGKYHPLAYEQPAFFDKNFVSGSKHQQWIDKHEDLIKKAQYKDFVQHHLQKYGCLPVWAASGVWDFGAMSRLYSGMKKSDKNQIARKYGFDNGYVFGRILESLNEIRNIASHHDRLWNIRLSRVAPELDANVFGQKLDNKRPFFYFCVMKMMLNVLSPHSEWGVRVLDLLRNFPENSSENIRLEKFGAIVGYAELDVWTNKNHRL</sequence>
<feature type="domain" description="Mur ligase central" evidence="11">
    <location>
        <begin position="112"/>
        <end position="318"/>
    </location>
</feature>
<comment type="caution">
    <text evidence="12">The sequence shown here is derived from an EMBL/GenBank/DDBJ whole genome shotgun (WGS) entry which is preliminary data.</text>
</comment>
<gene>
    <name evidence="7" type="primary">murE</name>
    <name evidence="12" type="ORF">HMPREF9021_00955</name>
</gene>
<keyword evidence="7" id="KW-0067">ATP-binding</keyword>
<proteinExistence type="inferred from homology"/>
<feature type="binding site" evidence="7">
    <location>
        <position position="193"/>
    </location>
    <ligand>
        <name>UDP-N-acetyl-alpha-D-muramoyl-L-alanyl-D-glutamate</name>
        <dbReference type="ChEBI" id="CHEBI:83900"/>
    </ligand>
</feature>
<dbReference type="NCBIfam" id="TIGR01085">
    <property type="entry name" value="murE"/>
    <property type="match status" value="1"/>
</dbReference>
<comment type="subcellular location">
    <subcellularLocation>
        <location evidence="7 8">Cytoplasm</location>
    </subcellularLocation>
</comment>
<dbReference type="SUPFAM" id="SSF53244">
    <property type="entry name" value="MurD-like peptide ligases, peptide-binding domain"/>
    <property type="match status" value="1"/>
</dbReference>
<dbReference type="EMBL" id="ADCY02000029">
    <property type="protein sequence ID" value="EFG31126.1"/>
    <property type="molecule type" value="Genomic_DNA"/>
</dbReference>
<feature type="binding site" evidence="7">
    <location>
        <begin position="416"/>
        <end position="419"/>
    </location>
    <ligand>
        <name>meso-2,6-diaminopimelate</name>
        <dbReference type="ChEBI" id="CHEBI:57791"/>
    </ligand>
</feature>
<evidence type="ECO:0000259" key="9">
    <source>
        <dbReference type="Pfam" id="PF01225"/>
    </source>
</evidence>
<dbReference type="GO" id="GO:0009252">
    <property type="term" value="P:peptidoglycan biosynthetic process"/>
    <property type="evidence" value="ECO:0007669"/>
    <property type="project" value="UniProtKB-UniRule"/>
</dbReference>
<dbReference type="GO" id="GO:0005737">
    <property type="term" value="C:cytoplasm"/>
    <property type="evidence" value="ECO:0007669"/>
    <property type="project" value="UniProtKB-SubCell"/>
</dbReference>
<dbReference type="Pfam" id="PF07751">
    <property type="entry name" value="Abi_2"/>
    <property type="match status" value="1"/>
</dbReference>
<evidence type="ECO:0000256" key="4">
    <source>
        <dbReference type="ARBA" id="ARBA00022984"/>
    </source>
</evidence>
<reference evidence="12 13" key="1">
    <citation type="submission" date="2010-03" db="EMBL/GenBank/DDBJ databases">
        <authorList>
            <consortium name="The Broad Institute Genome Sequencing Platform"/>
            <person name="Ward D."/>
            <person name="Earl A."/>
            <person name="Feldgarden M."/>
            <person name="Gevers D."/>
            <person name="Young S."/>
            <person name="Zeng Q."/>
            <person name="Koehrsen M."/>
            <person name="Alvarado L."/>
            <person name="Berlin A.M."/>
            <person name="Borenstein D."/>
            <person name="Chapman S.B."/>
            <person name="Chen Z."/>
            <person name="Engels R."/>
            <person name="Freedman E."/>
            <person name="Gellesch M."/>
            <person name="Goldberg J."/>
            <person name="Griggs A."/>
            <person name="Gujja S."/>
            <person name="Heilman E.R."/>
            <person name="Heiman D.I."/>
            <person name="Hepburn T.A."/>
            <person name="Howarth C."/>
            <person name="Jen D."/>
            <person name="Larson L."/>
            <person name="Mehta T."/>
            <person name="Park D."/>
            <person name="Pearson M."/>
            <person name="Richards J."/>
            <person name="Roberts A."/>
            <person name="Saif S."/>
            <person name="Shea T.D."/>
            <person name="Shenoy N."/>
            <person name="Sisk P."/>
            <person name="Stolte C."/>
            <person name="Sykes S.N."/>
            <person name="Walk T."/>
            <person name="White J."/>
            <person name="Yandava C."/>
            <person name="Izard J."/>
            <person name="Baranova O.V."/>
            <person name="Blanton J.M."/>
            <person name="Tanner A.C."/>
            <person name="Dewhirst F."/>
            <person name="Haas B."/>
            <person name="Nusbaum C."/>
            <person name="Birren B."/>
        </authorList>
    </citation>
    <scope>NUCLEOTIDE SEQUENCE [LARGE SCALE GENOMIC DNA]</scope>
    <source>
        <strain evidence="12 13">ATCC 29453</strain>
    </source>
</reference>
<comment type="cofactor">
    <cofactor evidence="7">
        <name>Mg(2+)</name>
        <dbReference type="ChEBI" id="CHEBI:18420"/>
    </cofactor>
</comment>
<dbReference type="PANTHER" id="PTHR23135:SF4">
    <property type="entry name" value="UDP-N-ACETYLMURAMOYL-L-ALANYL-D-GLUTAMATE--2,6-DIAMINOPIMELATE LIGASE MURE HOMOLOG, CHLOROPLASTIC"/>
    <property type="match status" value="1"/>
</dbReference>
<evidence type="ECO:0000256" key="1">
    <source>
        <dbReference type="ARBA" id="ARBA00005898"/>
    </source>
</evidence>
<dbReference type="Pfam" id="PF08245">
    <property type="entry name" value="Mur_ligase_M"/>
    <property type="match status" value="1"/>
</dbReference>
<keyword evidence="3 7" id="KW-0133">Cell shape</keyword>
<feature type="binding site" evidence="7">
    <location>
        <position position="30"/>
    </location>
    <ligand>
        <name>UDP-N-acetyl-alpha-D-muramoyl-L-alanyl-D-glutamate</name>
        <dbReference type="ChEBI" id="CHEBI:83900"/>
    </ligand>
</feature>
<dbReference type="GO" id="GO:0008765">
    <property type="term" value="F:UDP-N-acetylmuramoylalanyl-D-glutamate-2,6-diaminopimelate ligase activity"/>
    <property type="evidence" value="ECO:0007669"/>
    <property type="project" value="UniProtKB-UniRule"/>
</dbReference>
<feature type="domain" description="Mur ligase N-terminal catalytic" evidence="9">
    <location>
        <begin position="27"/>
        <end position="96"/>
    </location>
</feature>
<dbReference type="InterPro" id="IPR005761">
    <property type="entry name" value="UDP-N-AcMur-Glu-dNH2Pim_ligase"/>
</dbReference>
<evidence type="ECO:0000256" key="6">
    <source>
        <dbReference type="ARBA" id="ARBA00023316"/>
    </source>
</evidence>
<keyword evidence="7" id="KW-0547">Nucleotide-binding</keyword>
<evidence type="ECO:0000256" key="3">
    <source>
        <dbReference type="ARBA" id="ARBA00022960"/>
    </source>
</evidence>
<dbReference type="InterPro" id="IPR000713">
    <property type="entry name" value="Mur_ligase_N"/>
</dbReference>
<feature type="domain" description="Mur ligase C-terminal" evidence="10">
    <location>
        <begin position="341"/>
        <end position="467"/>
    </location>
</feature>
<dbReference type="eggNOG" id="COG0769">
    <property type="taxonomic scope" value="Bacteria"/>
</dbReference>
<accession>V9H603</accession>
<dbReference type="Gene3D" id="3.90.190.20">
    <property type="entry name" value="Mur ligase, C-terminal domain"/>
    <property type="match status" value="1"/>
</dbReference>
<keyword evidence="2 7" id="KW-0132">Cell division</keyword>
<feature type="modified residue" description="N6-carboxylysine" evidence="7">
    <location>
        <position position="225"/>
    </location>
</feature>
<dbReference type="Gene3D" id="3.40.1390.10">
    <property type="entry name" value="MurE/MurF, N-terminal domain"/>
    <property type="match status" value="1"/>
</dbReference>
<evidence type="ECO:0000256" key="8">
    <source>
        <dbReference type="RuleBase" id="RU004135"/>
    </source>
</evidence>
<dbReference type="eggNOG" id="COG4823">
    <property type="taxonomic scope" value="Bacteria"/>
</dbReference>
<dbReference type="SUPFAM" id="SSF53623">
    <property type="entry name" value="MurD-like peptide ligases, catalytic domain"/>
    <property type="match status" value="1"/>
</dbReference>
<dbReference type="PANTHER" id="PTHR23135">
    <property type="entry name" value="MUR LIGASE FAMILY MEMBER"/>
    <property type="match status" value="1"/>
</dbReference>
<feature type="binding site" evidence="7">
    <location>
        <position position="392"/>
    </location>
    <ligand>
        <name>meso-2,6-diaminopimelate</name>
        <dbReference type="ChEBI" id="CHEBI:57791"/>
    </ligand>
</feature>
<evidence type="ECO:0000256" key="5">
    <source>
        <dbReference type="ARBA" id="ARBA00023306"/>
    </source>
</evidence>
<dbReference type="GO" id="GO:0005524">
    <property type="term" value="F:ATP binding"/>
    <property type="evidence" value="ECO:0007669"/>
    <property type="project" value="UniProtKB-UniRule"/>
</dbReference>
<feature type="binding site" evidence="7">
    <location>
        <begin position="158"/>
        <end position="159"/>
    </location>
    <ligand>
        <name>UDP-N-acetyl-alpha-D-muramoyl-L-alanyl-D-glutamate</name>
        <dbReference type="ChEBI" id="CHEBI:83900"/>
    </ligand>
</feature>
<feature type="binding site" evidence="7">
    <location>
        <begin position="114"/>
        <end position="120"/>
    </location>
    <ligand>
        <name>ATP</name>
        <dbReference type="ChEBI" id="CHEBI:30616"/>
    </ligand>
</feature>
<dbReference type="Pfam" id="PF02875">
    <property type="entry name" value="Mur_ligase_C"/>
    <property type="match status" value="1"/>
</dbReference>
<dbReference type="HOGENOM" id="CLU_017032_0_0_4"/>
<evidence type="ECO:0000313" key="13">
    <source>
        <dbReference type="Proteomes" id="UP000017813"/>
    </source>
</evidence>
<comment type="caution">
    <text evidence="7">Lacks conserved residue(s) required for the propagation of feature annotation.</text>
</comment>
<dbReference type="HAMAP" id="MF_00208">
    <property type="entry name" value="MurE"/>
    <property type="match status" value="1"/>
</dbReference>
<dbReference type="InterPro" id="IPR013221">
    <property type="entry name" value="Mur_ligase_cen"/>
</dbReference>
<comment type="function">
    <text evidence="7">Catalyzes the addition of meso-diaminopimelic acid to the nucleotide precursor UDP-N-acetylmuramoyl-L-alanyl-D-glutamate (UMAG) in the biosynthesis of bacterial cell-wall peptidoglycan.</text>
</comment>
<dbReference type="Gene3D" id="3.40.1190.10">
    <property type="entry name" value="Mur-like, catalytic domain"/>
    <property type="match status" value="1"/>
</dbReference>
<feature type="binding site" evidence="7">
    <location>
        <position position="191"/>
    </location>
    <ligand>
        <name>UDP-N-acetyl-alpha-D-muramoyl-L-alanyl-D-glutamate</name>
        <dbReference type="ChEBI" id="CHEBI:83900"/>
    </ligand>
</feature>
<dbReference type="GO" id="GO:0008360">
    <property type="term" value="P:regulation of cell shape"/>
    <property type="evidence" value="ECO:0007669"/>
    <property type="project" value="UniProtKB-KW"/>
</dbReference>
<dbReference type="InterPro" id="IPR036565">
    <property type="entry name" value="Mur-like_cat_sf"/>
</dbReference>
<comment type="pathway">
    <text evidence="7 8">Cell wall biogenesis; peptidoglycan biosynthesis.</text>
</comment>
<keyword evidence="5 7" id="KW-0131">Cell cycle</keyword>
<dbReference type="GO" id="GO:0000287">
    <property type="term" value="F:magnesium ion binding"/>
    <property type="evidence" value="ECO:0007669"/>
    <property type="project" value="UniProtKB-UniRule"/>
</dbReference>
<dbReference type="GO" id="GO:0051301">
    <property type="term" value="P:cell division"/>
    <property type="evidence" value="ECO:0007669"/>
    <property type="project" value="UniProtKB-KW"/>
</dbReference>
<comment type="similarity">
    <text evidence="1 7">Belongs to the MurCDEF family. MurE subfamily.</text>
</comment>
<dbReference type="NCBIfam" id="NF001126">
    <property type="entry name" value="PRK00139.1-4"/>
    <property type="match status" value="1"/>
</dbReference>
<dbReference type="KEGG" id="smur:BWP33_05770"/>
<dbReference type="InterPro" id="IPR011664">
    <property type="entry name" value="Abi_system_AbiD/AbiF-like"/>
</dbReference>
<keyword evidence="7" id="KW-0460">Magnesium</keyword>
<dbReference type="AlphaFoldDB" id="V9H603"/>
<comment type="catalytic activity">
    <reaction evidence="7">
        <text>UDP-N-acetyl-alpha-D-muramoyl-L-alanyl-D-glutamate + meso-2,6-diaminopimelate + ATP = UDP-N-acetyl-alpha-D-muramoyl-L-alanyl-gamma-D-glutamyl-meso-2,6-diaminopimelate + ADP + phosphate + H(+)</text>
        <dbReference type="Rhea" id="RHEA:23676"/>
        <dbReference type="ChEBI" id="CHEBI:15378"/>
        <dbReference type="ChEBI" id="CHEBI:30616"/>
        <dbReference type="ChEBI" id="CHEBI:43474"/>
        <dbReference type="ChEBI" id="CHEBI:57791"/>
        <dbReference type="ChEBI" id="CHEBI:83900"/>
        <dbReference type="ChEBI" id="CHEBI:83905"/>
        <dbReference type="ChEBI" id="CHEBI:456216"/>
        <dbReference type="EC" id="6.3.2.13"/>
    </reaction>
</comment>
<evidence type="ECO:0000259" key="11">
    <source>
        <dbReference type="Pfam" id="PF08245"/>
    </source>
</evidence>
<evidence type="ECO:0000256" key="7">
    <source>
        <dbReference type="HAMAP-Rule" id="MF_00208"/>
    </source>
</evidence>
<dbReference type="OrthoDB" id="9800958at2"/>
<keyword evidence="4 7" id="KW-0573">Peptidoglycan synthesis</keyword>
<dbReference type="STRING" id="641147.HMPREF9021_00955"/>
<organism evidence="12 13">
    <name type="scientific">Simonsiella muelleri ATCC 29453</name>
    <dbReference type="NCBI Taxonomy" id="641147"/>
    <lineage>
        <taxon>Bacteria</taxon>
        <taxon>Pseudomonadati</taxon>
        <taxon>Pseudomonadota</taxon>
        <taxon>Betaproteobacteria</taxon>
        <taxon>Neisseriales</taxon>
        <taxon>Neisseriaceae</taxon>
        <taxon>Simonsiella</taxon>
    </lineage>
</organism>
<evidence type="ECO:0000259" key="10">
    <source>
        <dbReference type="Pfam" id="PF02875"/>
    </source>
</evidence>
<keyword evidence="13" id="KW-1185">Reference proteome</keyword>